<comment type="caution">
    <text evidence="1">The sequence shown here is derived from an EMBL/GenBank/DDBJ whole genome shotgun (WGS) entry which is preliminary data.</text>
</comment>
<organism evidence="1">
    <name type="scientific">bioreactor metagenome</name>
    <dbReference type="NCBI Taxonomy" id="1076179"/>
    <lineage>
        <taxon>unclassified sequences</taxon>
        <taxon>metagenomes</taxon>
        <taxon>ecological metagenomes</taxon>
    </lineage>
</organism>
<protein>
    <submittedName>
        <fullName evidence="1">Uncharacterized protein</fullName>
    </submittedName>
</protein>
<evidence type="ECO:0000313" key="1">
    <source>
        <dbReference type="EMBL" id="MPN40782.1"/>
    </source>
</evidence>
<dbReference type="EMBL" id="VSSQ01097400">
    <property type="protein sequence ID" value="MPN40782.1"/>
    <property type="molecule type" value="Genomic_DNA"/>
</dbReference>
<sequence length="129" mass="14702">MNALDAFQTALQLDLVFANLRLHRRHHRAQPDFGIPVGVLEGATHLDCDFLEELLRDVFLVVGHQADHGIQMIIAPGLQAVELLFVAQQRKTGRRTELQTMLDRKFLVDRLHHGENFANFTTRLGQRLA</sequence>
<dbReference type="AlphaFoldDB" id="A0A645HQR1"/>
<accession>A0A645HQR1</accession>
<reference evidence="1" key="1">
    <citation type="submission" date="2019-08" db="EMBL/GenBank/DDBJ databases">
        <authorList>
            <person name="Kucharzyk K."/>
            <person name="Murdoch R.W."/>
            <person name="Higgins S."/>
            <person name="Loffler F."/>
        </authorList>
    </citation>
    <scope>NUCLEOTIDE SEQUENCE</scope>
</reference>
<proteinExistence type="predicted"/>
<name>A0A645HQR1_9ZZZZ</name>
<gene>
    <name evidence="1" type="ORF">SDC9_188321</name>
</gene>